<feature type="non-terminal residue" evidence="1">
    <location>
        <position position="291"/>
    </location>
</feature>
<name>A0A165RDU4_9APHY</name>
<dbReference type="OrthoDB" id="2689725at2759"/>
<dbReference type="PANTHER" id="PTHR33096">
    <property type="entry name" value="CXC2 DOMAIN-CONTAINING PROTEIN"/>
    <property type="match status" value="1"/>
</dbReference>
<gene>
    <name evidence="1" type="ORF">DAEQUDRAFT_633977</name>
</gene>
<evidence type="ECO:0000313" key="2">
    <source>
        <dbReference type="Proteomes" id="UP000076727"/>
    </source>
</evidence>
<dbReference type="InterPro" id="IPR040521">
    <property type="entry name" value="KDZ"/>
</dbReference>
<dbReference type="PANTHER" id="PTHR33096:SF1">
    <property type="entry name" value="CXC1-LIKE CYSTEINE CLUSTER ASSOCIATED WITH KDZ TRANSPOSASES DOMAIN-CONTAINING PROTEIN"/>
    <property type="match status" value="1"/>
</dbReference>
<dbReference type="Pfam" id="PF18758">
    <property type="entry name" value="KDZ"/>
    <property type="match status" value="1"/>
</dbReference>
<protein>
    <recommendedName>
        <fullName evidence="3">CxC2-like cysteine cluster KDZ transposase-associated domain-containing protein</fullName>
    </recommendedName>
</protein>
<feature type="non-terminal residue" evidence="1">
    <location>
        <position position="1"/>
    </location>
</feature>
<accession>A0A165RDU4</accession>
<reference evidence="1 2" key="1">
    <citation type="journal article" date="2016" name="Mol. Biol. Evol.">
        <title>Comparative Genomics of Early-Diverging Mushroom-Forming Fungi Provides Insights into the Origins of Lignocellulose Decay Capabilities.</title>
        <authorList>
            <person name="Nagy L.G."/>
            <person name="Riley R."/>
            <person name="Tritt A."/>
            <person name="Adam C."/>
            <person name="Daum C."/>
            <person name="Floudas D."/>
            <person name="Sun H."/>
            <person name="Yadav J.S."/>
            <person name="Pangilinan J."/>
            <person name="Larsson K.H."/>
            <person name="Matsuura K."/>
            <person name="Barry K."/>
            <person name="Labutti K."/>
            <person name="Kuo R."/>
            <person name="Ohm R.A."/>
            <person name="Bhattacharya S.S."/>
            <person name="Shirouzu T."/>
            <person name="Yoshinaga Y."/>
            <person name="Martin F.M."/>
            <person name="Grigoriev I.V."/>
            <person name="Hibbett D.S."/>
        </authorList>
    </citation>
    <scope>NUCLEOTIDE SEQUENCE [LARGE SCALE GENOMIC DNA]</scope>
    <source>
        <strain evidence="1 2">L-15889</strain>
    </source>
</reference>
<organism evidence="1 2">
    <name type="scientific">Daedalea quercina L-15889</name>
    <dbReference type="NCBI Taxonomy" id="1314783"/>
    <lineage>
        <taxon>Eukaryota</taxon>
        <taxon>Fungi</taxon>
        <taxon>Dikarya</taxon>
        <taxon>Basidiomycota</taxon>
        <taxon>Agaricomycotina</taxon>
        <taxon>Agaricomycetes</taxon>
        <taxon>Polyporales</taxon>
        <taxon>Fomitopsis</taxon>
    </lineage>
</organism>
<dbReference type="EMBL" id="KV429050">
    <property type="protein sequence ID" value="KZT70622.1"/>
    <property type="molecule type" value="Genomic_DNA"/>
</dbReference>
<evidence type="ECO:0008006" key="3">
    <source>
        <dbReference type="Google" id="ProtNLM"/>
    </source>
</evidence>
<evidence type="ECO:0000313" key="1">
    <source>
        <dbReference type="EMBL" id="KZT70622.1"/>
    </source>
</evidence>
<dbReference type="Proteomes" id="UP000076727">
    <property type="component" value="Unassembled WGS sequence"/>
</dbReference>
<sequence>EIDVFDIYTLRSTAIIPQTSNVESTATMLISAGYLGTSPVKPSLAISLRTLELLRRLRLFKASYSIEGFAKLLCYYYTIPYRRHYRAILADSYEIYLTILRGVQVKVDASLGRNTPNWRVLNACPACSYKLQDEPDLRWTRMFCLDGNNSLKRIACVGDRQQSDRRVFESSDYYLPTTFVDHYAGEVRSNERTIQVTQVGVDMQGTDTTDTPCTKNWKAAAPDSSKRMWSLFEETGLFASACRHGLMLWIADMVRSGELAKYPLAIIAKALDIFEGSNLVHYDIGCSFEGT</sequence>
<dbReference type="AlphaFoldDB" id="A0A165RDU4"/>
<proteinExistence type="predicted"/>
<keyword evidence="2" id="KW-1185">Reference proteome</keyword>
<dbReference type="STRING" id="1314783.A0A165RDU4"/>